<reference evidence="2 3" key="1">
    <citation type="submission" date="2024-10" db="EMBL/GenBank/DDBJ databases">
        <title>The Natural Products Discovery Center: Release of the First 8490 Sequenced Strains for Exploring Actinobacteria Biosynthetic Diversity.</title>
        <authorList>
            <person name="Kalkreuter E."/>
            <person name="Kautsar S.A."/>
            <person name="Yang D."/>
            <person name="Bader C.D."/>
            <person name="Teijaro C.N."/>
            <person name="Fluegel L."/>
            <person name="Davis C.M."/>
            <person name="Simpson J.R."/>
            <person name="Lauterbach L."/>
            <person name="Steele A.D."/>
            <person name="Gui C."/>
            <person name="Meng S."/>
            <person name="Li G."/>
            <person name="Viehrig K."/>
            <person name="Ye F."/>
            <person name="Su P."/>
            <person name="Kiefer A.F."/>
            <person name="Nichols A."/>
            <person name="Cepeda A.J."/>
            <person name="Yan W."/>
            <person name="Fan B."/>
            <person name="Jiang Y."/>
            <person name="Adhikari A."/>
            <person name="Zheng C.-J."/>
            <person name="Schuster L."/>
            <person name="Cowan T.M."/>
            <person name="Smanski M.J."/>
            <person name="Chevrette M.G."/>
            <person name="De Carvalho L.P.S."/>
            <person name="Shen B."/>
        </authorList>
    </citation>
    <scope>NUCLEOTIDE SEQUENCE [LARGE SCALE GENOMIC DNA]</scope>
    <source>
        <strain evidence="2 3">NPDC019377</strain>
    </source>
</reference>
<feature type="transmembrane region" description="Helical" evidence="1">
    <location>
        <begin position="135"/>
        <end position="154"/>
    </location>
</feature>
<name>A0ABW7W6J0_9NOCA</name>
<evidence type="ECO:0000313" key="3">
    <source>
        <dbReference type="Proteomes" id="UP001611494"/>
    </source>
</evidence>
<dbReference type="EMBL" id="JBIRYL010000026">
    <property type="protein sequence ID" value="MFI2234404.1"/>
    <property type="molecule type" value="Genomic_DNA"/>
</dbReference>
<accession>A0ABW7W6J0</accession>
<feature type="transmembrane region" description="Helical" evidence="1">
    <location>
        <begin position="70"/>
        <end position="96"/>
    </location>
</feature>
<comment type="caution">
    <text evidence="2">The sequence shown here is derived from an EMBL/GenBank/DDBJ whole genome shotgun (WGS) entry which is preliminary data.</text>
</comment>
<keyword evidence="1" id="KW-1133">Transmembrane helix</keyword>
<keyword evidence="3" id="KW-1185">Reference proteome</keyword>
<keyword evidence="1" id="KW-0812">Transmembrane</keyword>
<evidence type="ECO:0000313" key="2">
    <source>
        <dbReference type="EMBL" id="MFI2234404.1"/>
    </source>
</evidence>
<protein>
    <submittedName>
        <fullName evidence="2">Uncharacterized protein</fullName>
    </submittedName>
</protein>
<keyword evidence="1" id="KW-0472">Membrane</keyword>
<proteinExistence type="predicted"/>
<dbReference type="RefSeq" id="WP_397067137.1">
    <property type="nucleotide sequence ID" value="NZ_JBIRYL010000026.1"/>
</dbReference>
<organism evidence="2 3">
    <name type="scientific">Nocardia testacea</name>
    <dbReference type="NCBI Taxonomy" id="248551"/>
    <lineage>
        <taxon>Bacteria</taxon>
        <taxon>Bacillati</taxon>
        <taxon>Actinomycetota</taxon>
        <taxon>Actinomycetes</taxon>
        <taxon>Mycobacteriales</taxon>
        <taxon>Nocardiaceae</taxon>
        <taxon>Nocardia</taxon>
    </lineage>
</organism>
<feature type="transmembrane region" description="Helical" evidence="1">
    <location>
        <begin position="38"/>
        <end position="64"/>
    </location>
</feature>
<gene>
    <name evidence="2" type="ORF">ACH49Z_31600</name>
</gene>
<feature type="transmembrane region" description="Helical" evidence="1">
    <location>
        <begin position="103"/>
        <end position="123"/>
    </location>
</feature>
<evidence type="ECO:0000256" key="1">
    <source>
        <dbReference type="SAM" id="Phobius"/>
    </source>
</evidence>
<dbReference type="Proteomes" id="UP001611494">
    <property type="component" value="Unassembled WGS sequence"/>
</dbReference>
<sequence length="164" mass="17025">MGERNRPHSDHATVFDGAVARMTAAVNDRAGADSRARWAALATAALGPALIVVLIVDAVITLALEVLYLPFYIGSVGVPVAALIAAPVNVALVWAAATVTTRLTVLFLPVGAWLAAFLVAASRGPGGDVPLRSDLPTLLLFVCGAVAPLIYMYVAANRTRVPAR</sequence>